<evidence type="ECO:0000313" key="4">
    <source>
        <dbReference type="Proteomes" id="UP000472265"/>
    </source>
</evidence>
<dbReference type="InterPro" id="IPR011029">
    <property type="entry name" value="DEATH-like_dom_sf"/>
</dbReference>
<dbReference type="InParanoid" id="A0A671XCT0"/>
<evidence type="ECO:0000313" key="3">
    <source>
        <dbReference type="Ensembl" id="ENSSAUP00010048046.1"/>
    </source>
</evidence>
<gene>
    <name evidence="3" type="primary">LOC115569923</name>
</gene>
<reference evidence="3" key="2">
    <citation type="submission" date="2025-08" db="UniProtKB">
        <authorList>
            <consortium name="Ensembl"/>
        </authorList>
    </citation>
    <scope>IDENTIFICATION</scope>
</reference>
<reference evidence="3" key="1">
    <citation type="submission" date="2021-04" db="EMBL/GenBank/DDBJ databases">
        <authorList>
            <consortium name="Wellcome Sanger Institute Data Sharing"/>
        </authorList>
    </citation>
    <scope>NUCLEOTIDE SEQUENCE [LARGE SCALE GENOMIC DNA]</scope>
</reference>
<dbReference type="PROSITE" id="PS50209">
    <property type="entry name" value="CARD"/>
    <property type="match status" value="1"/>
</dbReference>
<feature type="domain" description="CARD" evidence="2">
    <location>
        <begin position="198"/>
        <end position="290"/>
    </location>
</feature>
<keyword evidence="4" id="KW-1185">Reference proteome</keyword>
<sequence length="299" mass="32474">MYEVSPDGSLAQNWNVQRSDRDFFLPGSSSTEAHADPQSLCNPPSSVNPSTGPQSIVPPDAGPAPGAKRPFLGCKLSIGKKTKAYREGKNRGRIQKCSTRRKTSSPGVASPVGSSGYTLGRPPPGQLRETGLIKTPFTAADATTEHSHDNIREMQMHATAGPSALQAFPKDGDDSDSAEKERVESSAGLTKSCRQSALNLPSHEKLLKIRRSFIEGISGPVLKSLLDKLLEKKVLTDSERESADEMRNKRDKARFVIDIVRRKGEAASSEMVEFLCEVDPFLCEHLGEMNKKVGLPGKF</sequence>
<accession>A0A671XCT0</accession>
<dbReference type="Gene3D" id="1.10.533.10">
    <property type="entry name" value="Death Domain, Fas"/>
    <property type="match status" value="1"/>
</dbReference>
<dbReference type="SMART" id="SM00114">
    <property type="entry name" value="CARD"/>
    <property type="match status" value="1"/>
</dbReference>
<dbReference type="InterPro" id="IPR001315">
    <property type="entry name" value="CARD"/>
</dbReference>
<protein>
    <recommendedName>
        <fullName evidence="2">CARD domain-containing protein</fullName>
    </recommendedName>
</protein>
<dbReference type="Pfam" id="PF00619">
    <property type="entry name" value="CARD"/>
    <property type="match status" value="1"/>
</dbReference>
<feature type="compositionally biased region" description="Basic residues" evidence="1">
    <location>
        <begin position="91"/>
        <end position="103"/>
    </location>
</feature>
<evidence type="ECO:0000259" key="2">
    <source>
        <dbReference type="PROSITE" id="PS50209"/>
    </source>
</evidence>
<feature type="region of interest" description="Disordered" evidence="1">
    <location>
        <begin position="157"/>
        <end position="190"/>
    </location>
</feature>
<reference evidence="3" key="3">
    <citation type="submission" date="2025-09" db="UniProtKB">
        <authorList>
            <consortium name="Ensembl"/>
        </authorList>
    </citation>
    <scope>IDENTIFICATION</scope>
</reference>
<dbReference type="GO" id="GO:0042981">
    <property type="term" value="P:regulation of apoptotic process"/>
    <property type="evidence" value="ECO:0007669"/>
    <property type="project" value="InterPro"/>
</dbReference>
<feature type="compositionally biased region" description="Low complexity" evidence="1">
    <location>
        <begin position="104"/>
        <end position="116"/>
    </location>
</feature>
<dbReference type="SUPFAM" id="SSF47986">
    <property type="entry name" value="DEATH domain"/>
    <property type="match status" value="1"/>
</dbReference>
<dbReference type="AlphaFoldDB" id="A0A671XCT0"/>
<dbReference type="Proteomes" id="UP000472265">
    <property type="component" value="Chromosome 19"/>
</dbReference>
<organism evidence="3 4">
    <name type="scientific">Sparus aurata</name>
    <name type="common">Gilthead sea bream</name>
    <dbReference type="NCBI Taxonomy" id="8175"/>
    <lineage>
        <taxon>Eukaryota</taxon>
        <taxon>Metazoa</taxon>
        <taxon>Chordata</taxon>
        <taxon>Craniata</taxon>
        <taxon>Vertebrata</taxon>
        <taxon>Euteleostomi</taxon>
        <taxon>Actinopterygii</taxon>
        <taxon>Neopterygii</taxon>
        <taxon>Teleostei</taxon>
        <taxon>Neoteleostei</taxon>
        <taxon>Acanthomorphata</taxon>
        <taxon>Eupercaria</taxon>
        <taxon>Spariformes</taxon>
        <taxon>Sparidae</taxon>
        <taxon>Sparus</taxon>
    </lineage>
</organism>
<feature type="compositionally biased region" description="Polar residues" evidence="1">
    <location>
        <begin position="39"/>
        <end position="54"/>
    </location>
</feature>
<proteinExistence type="predicted"/>
<dbReference type="Ensembl" id="ENSSAUT00010050535.1">
    <property type="protein sequence ID" value="ENSSAUP00010048046.1"/>
    <property type="gene ID" value="ENSSAUG00010020010.1"/>
</dbReference>
<dbReference type="GeneTree" id="ENSGT00940000176854"/>
<feature type="region of interest" description="Disordered" evidence="1">
    <location>
        <begin position="1"/>
        <end position="133"/>
    </location>
</feature>
<name>A0A671XCT0_SPAAU</name>
<evidence type="ECO:0000256" key="1">
    <source>
        <dbReference type="SAM" id="MobiDB-lite"/>
    </source>
</evidence>